<keyword evidence="3" id="KW-1185">Reference proteome</keyword>
<feature type="compositionally biased region" description="Basic and acidic residues" evidence="1">
    <location>
        <begin position="239"/>
        <end position="268"/>
    </location>
</feature>
<dbReference type="STRING" id="1307839.L21SP5_01629"/>
<dbReference type="EMBL" id="CP013118">
    <property type="protein sequence ID" value="ALO15272.1"/>
    <property type="molecule type" value="Genomic_DNA"/>
</dbReference>
<evidence type="ECO:0000313" key="3">
    <source>
        <dbReference type="Proteomes" id="UP000064893"/>
    </source>
</evidence>
<gene>
    <name evidence="2" type="ORF">L21SP5_01629</name>
</gene>
<proteinExistence type="predicted"/>
<dbReference type="Proteomes" id="UP000064893">
    <property type="component" value="Chromosome"/>
</dbReference>
<evidence type="ECO:0000256" key="1">
    <source>
        <dbReference type="SAM" id="MobiDB-lite"/>
    </source>
</evidence>
<feature type="region of interest" description="Disordered" evidence="1">
    <location>
        <begin position="239"/>
        <end position="276"/>
    </location>
</feature>
<reference evidence="2 3" key="1">
    <citation type="submission" date="2015-11" db="EMBL/GenBank/DDBJ databases">
        <title>Description and complete genome sequence of a novel strain predominating in hypersaline microbial mats and representing a new family of the Bacteriodetes phylum.</title>
        <authorList>
            <person name="Spring S."/>
            <person name="Bunk B."/>
            <person name="Sproer C."/>
            <person name="Klenk H.-P."/>
        </authorList>
    </citation>
    <scope>NUCLEOTIDE SEQUENCE [LARGE SCALE GENOMIC DNA]</scope>
    <source>
        <strain evidence="2 3">L21-Spi-D4</strain>
    </source>
</reference>
<dbReference type="KEGG" id="blq:L21SP5_01629"/>
<accession>A0A0S2HZ06</accession>
<sequence>MLITTVRVLFFRKESCNLQIHMGHRSLFLLALLLFVAGNSYAQSMWGTLFSEDKSKELESAYQDVTGAEQQIPFESLKDYVKTLNDYALLHFQELNDEFQKKIVSRLVNTDSMDFYNNQKSYDWWQKKFLQLSEIMPVFVIQKQVGKFNKPIDTLEIKVPGTDKVISVIVNNEIIKGYLFSRQPDSLLAEQDLRHLYSNDVYDLIAFYRTGRIPKRSAETTRILAKDTIKKETFVADAPDTKSNDVDNTDGKKYESRKEPETSDEKTESTPIPPADLSKGIAYRIQIAAARNPLSGDELNARYQGDRSKKQFREEGWIKYYVAETPTLDKARNILQEKGMPRDAFIMAYKNGQKAPEYLRKTFGKSSSGFRDLAPLTYNGKIWVVQIAADQKPLEVKDINSRYSGNKTVYYIKEGVWHRYSIGVFDSFQSADGLRKTCGVSDAFVAAYLNGHRLDSWTGRQEKLSDDPIKYIVQVAASFKKLPDAELKERYRGDSTVIYFQENGYHKYAIGYYKTFKKAIEAKEGCGVPDAFIKAYQGDKKVSLFKAKNITD</sequence>
<evidence type="ECO:0000313" key="2">
    <source>
        <dbReference type="EMBL" id="ALO15272.1"/>
    </source>
</evidence>
<organism evidence="2 3">
    <name type="scientific">Salinivirga cyanobacteriivorans</name>
    <dbReference type="NCBI Taxonomy" id="1307839"/>
    <lineage>
        <taxon>Bacteria</taxon>
        <taxon>Pseudomonadati</taxon>
        <taxon>Bacteroidota</taxon>
        <taxon>Bacteroidia</taxon>
        <taxon>Bacteroidales</taxon>
        <taxon>Salinivirgaceae</taxon>
        <taxon>Salinivirga</taxon>
    </lineage>
</organism>
<name>A0A0S2HZ06_9BACT</name>
<evidence type="ECO:0008006" key="4">
    <source>
        <dbReference type="Google" id="ProtNLM"/>
    </source>
</evidence>
<dbReference type="AlphaFoldDB" id="A0A0S2HZ06"/>
<protein>
    <recommendedName>
        <fullName evidence="4">SPOR domain-containing protein</fullName>
    </recommendedName>
</protein>